<feature type="domain" description="L,D-TPase catalytic" evidence="7">
    <location>
        <begin position="374"/>
        <end position="496"/>
    </location>
</feature>
<evidence type="ECO:0000313" key="9">
    <source>
        <dbReference type="Proteomes" id="UP000823904"/>
    </source>
</evidence>
<organism evidence="8 9">
    <name type="scientific">Candidatus Anaerostipes avistercoris</name>
    <dbReference type="NCBI Taxonomy" id="2838462"/>
    <lineage>
        <taxon>Bacteria</taxon>
        <taxon>Bacillati</taxon>
        <taxon>Bacillota</taxon>
        <taxon>Clostridia</taxon>
        <taxon>Lachnospirales</taxon>
        <taxon>Lachnospiraceae</taxon>
        <taxon>Anaerostipes</taxon>
    </lineage>
</organism>
<dbReference type="PROSITE" id="PS52029">
    <property type="entry name" value="LD_TPASE"/>
    <property type="match status" value="1"/>
</dbReference>
<evidence type="ECO:0000256" key="5">
    <source>
        <dbReference type="ARBA" id="ARBA00023316"/>
    </source>
</evidence>
<evidence type="ECO:0000256" key="1">
    <source>
        <dbReference type="ARBA" id="ARBA00004752"/>
    </source>
</evidence>
<reference evidence="8" key="2">
    <citation type="submission" date="2021-04" db="EMBL/GenBank/DDBJ databases">
        <authorList>
            <person name="Gilroy R."/>
        </authorList>
    </citation>
    <scope>NUCLEOTIDE SEQUENCE</scope>
    <source>
        <strain evidence="8">ChiSjej3B21-8574</strain>
    </source>
</reference>
<dbReference type="CDD" id="cd16913">
    <property type="entry name" value="YkuD_like"/>
    <property type="match status" value="1"/>
</dbReference>
<dbReference type="GO" id="GO:0071555">
    <property type="term" value="P:cell wall organization"/>
    <property type="evidence" value="ECO:0007669"/>
    <property type="project" value="UniProtKB-UniRule"/>
</dbReference>
<dbReference type="InterPro" id="IPR005490">
    <property type="entry name" value="LD_TPept_cat_dom"/>
</dbReference>
<dbReference type="GO" id="GO:0005576">
    <property type="term" value="C:extracellular region"/>
    <property type="evidence" value="ECO:0007669"/>
    <property type="project" value="TreeGrafter"/>
</dbReference>
<dbReference type="InterPro" id="IPR050979">
    <property type="entry name" value="LD-transpeptidase"/>
</dbReference>
<dbReference type="Proteomes" id="UP000823904">
    <property type="component" value="Unassembled WGS sequence"/>
</dbReference>
<reference evidence="8" key="1">
    <citation type="journal article" date="2021" name="PeerJ">
        <title>Extensive microbial diversity within the chicken gut microbiome revealed by metagenomics and culture.</title>
        <authorList>
            <person name="Gilroy R."/>
            <person name="Ravi A."/>
            <person name="Getino M."/>
            <person name="Pursley I."/>
            <person name="Horton D.L."/>
            <person name="Alikhan N.F."/>
            <person name="Baker D."/>
            <person name="Gharbi K."/>
            <person name="Hall N."/>
            <person name="Watson M."/>
            <person name="Adriaenssens E.M."/>
            <person name="Foster-Nyarko E."/>
            <person name="Jarju S."/>
            <person name="Secka A."/>
            <person name="Antonio M."/>
            <person name="Oren A."/>
            <person name="Chaudhuri R.R."/>
            <person name="La Ragione R."/>
            <person name="Hildebrand F."/>
            <person name="Pallen M.J."/>
        </authorList>
    </citation>
    <scope>NUCLEOTIDE SEQUENCE</scope>
    <source>
        <strain evidence="8">ChiSjej3B21-8574</strain>
    </source>
</reference>
<evidence type="ECO:0000256" key="2">
    <source>
        <dbReference type="ARBA" id="ARBA00022679"/>
    </source>
</evidence>
<keyword evidence="2" id="KW-0808">Transferase</keyword>
<dbReference type="SUPFAM" id="SSF143985">
    <property type="entry name" value="L,D-transpeptidase pre-catalytic domain-like"/>
    <property type="match status" value="1"/>
</dbReference>
<feature type="active site" description="Nucleophile" evidence="6">
    <location>
        <position position="472"/>
    </location>
</feature>
<dbReference type="AlphaFoldDB" id="A0A9D2T7J7"/>
<evidence type="ECO:0000256" key="6">
    <source>
        <dbReference type="PROSITE-ProRule" id="PRU01373"/>
    </source>
</evidence>
<dbReference type="Gene3D" id="3.10.20.800">
    <property type="match status" value="1"/>
</dbReference>
<dbReference type="Gene3D" id="2.40.440.10">
    <property type="entry name" value="L,D-transpeptidase catalytic domain-like"/>
    <property type="match status" value="1"/>
</dbReference>
<evidence type="ECO:0000313" key="8">
    <source>
        <dbReference type="EMBL" id="HJC49933.1"/>
    </source>
</evidence>
<keyword evidence="3 6" id="KW-0133">Cell shape</keyword>
<dbReference type="GO" id="GO:0008360">
    <property type="term" value="P:regulation of cell shape"/>
    <property type="evidence" value="ECO:0007669"/>
    <property type="project" value="UniProtKB-UniRule"/>
</dbReference>
<evidence type="ECO:0000256" key="3">
    <source>
        <dbReference type="ARBA" id="ARBA00022960"/>
    </source>
</evidence>
<comment type="pathway">
    <text evidence="1 6">Cell wall biogenesis; peptidoglycan biosynthesis.</text>
</comment>
<evidence type="ECO:0000259" key="7">
    <source>
        <dbReference type="PROSITE" id="PS52029"/>
    </source>
</evidence>
<keyword evidence="5 6" id="KW-0961">Cell wall biogenesis/degradation</keyword>
<dbReference type="PANTHER" id="PTHR30582">
    <property type="entry name" value="L,D-TRANSPEPTIDASE"/>
    <property type="match status" value="1"/>
</dbReference>
<dbReference type="InterPro" id="IPR038054">
    <property type="entry name" value="LD_TPept-like_central_sf"/>
</dbReference>
<dbReference type="GO" id="GO:0071972">
    <property type="term" value="F:peptidoglycan L,D-transpeptidase activity"/>
    <property type="evidence" value="ECO:0007669"/>
    <property type="project" value="TreeGrafter"/>
</dbReference>
<dbReference type="InterPro" id="IPR038063">
    <property type="entry name" value="Transpep_catalytic_dom"/>
</dbReference>
<proteinExistence type="predicted"/>
<sequence length="497" mass="56400">MKMNKKKGLAIAGGVAAAAIAVAVGIHVHYSGRWYPGSRIDQVDVSGMTYEESIQEIENRIDSYELTIKGRSDGTMKISGKDIDLALTGEDEIRDIYDKQHESSILTSIFGREDGEADQLISYSRDKIAEAVAESDLVTGNNGYKITKPENATVVYSSGKRSGVVKKEVEGNQLDQEKFTEAVADMVEELETEMDITDTETFPDVYKEPTLREGDDKLKTMQDTYNQYLLHWIQWKMGDNVTETLTPDTIKDCIVVDTKNESVKISQSKLEEWIETFCLKYKTQGIARNFKTHSGKTIQISGGDYGWRLDYEKIVSEVMKELEKSPDKGAMEAYIKNPSDSNAEKLTISLEPVYSHEGYRMDFDNLQNDWDTKNYSEVDLSAQQVYIYRDGKLVFNCKCITGKDVPDRITRTGVYDVKEKKLTKTLVGEDYEVPTKYWTRIMWTGTGYHYSNRSDWGKWSPTYYKTAGSHGCINLTLSDAESVYNLTKIGDPVFIHY</sequence>
<gene>
    <name evidence="8" type="ORF">H9754_05025</name>
</gene>
<protein>
    <submittedName>
        <fullName evidence="8">L,D-transpeptidase</fullName>
    </submittedName>
</protein>
<dbReference type="EMBL" id="DWWD01000021">
    <property type="protein sequence ID" value="HJC49933.1"/>
    <property type="molecule type" value="Genomic_DNA"/>
</dbReference>
<name>A0A9D2T7J7_9FIRM</name>
<dbReference type="Pfam" id="PF12229">
    <property type="entry name" value="PG_binding_4"/>
    <property type="match status" value="1"/>
</dbReference>
<dbReference type="PANTHER" id="PTHR30582:SF2">
    <property type="entry name" value="L,D-TRANSPEPTIDASE YCIB-RELATED"/>
    <property type="match status" value="1"/>
</dbReference>
<feature type="active site" description="Proton donor/acceptor" evidence="6">
    <location>
        <position position="449"/>
    </location>
</feature>
<keyword evidence="4 6" id="KW-0573">Peptidoglycan synthesis</keyword>
<dbReference type="SUPFAM" id="SSF141523">
    <property type="entry name" value="L,D-transpeptidase catalytic domain-like"/>
    <property type="match status" value="1"/>
</dbReference>
<evidence type="ECO:0000256" key="4">
    <source>
        <dbReference type="ARBA" id="ARBA00022984"/>
    </source>
</evidence>
<dbReference type="GO" id="GO:0016740">
    <property type="term" value="F:transferase activity"/>
    <property type="evidence" value="ECO:0007669"/>
    <property type="project" value="UniProtKB-KW"/>
</dbReference>
<comment type="caution">
    <text evidence="8">The sequence shown here is derived from an EMBL/GenBank/DDBJ whole genome shotgun (WGS) entry which is preliminary data.</text>
</comment>
<dbReference type="InterPro" id="IPR022029">
    <property type="entry name" value="YoaR-like_PG-bd"/>
</dbReference>
<accession>A0A9D2T7J7</accession>
<dbReference type="Pfam" id="PF03734">
    <property type="entry name" value="YkuD"/>
    <property type="match status" value="1"/>
</dbReference>
<dbReference type="GO" id="GO:0018104">
    <property type="term" value="P:peptidoglycan-protein cross-linking"/>
    <property type="evidence" value="ECO:0007669"/>
    <property type="project" value="TreeGrafter"/>
</dbReference>